<dbReference type="Gene3D" id="2.40.30.170">
    <property type="match status" value="1"/>
</dbReference>
<keyword evidence="2" id="KW-0472">Membrane</keyword>
<dbReference type="InterPro" id="IPR058792">
    <property type="entry name" value="Beta-barrel_RND_2"/>
</dbReference>
<comment type="similarity">
    <text evidence="1">Belongs to the membrane fusion protein (MFP) (TC 8.A.1) family.</text>
</comment>
<evidence type="ECO:0000256" key="1">
    <source>
        <dbReference type="ARBA" id="ARBA00009477"/>
    </source>
</evidence>
<evidence type="ECO:0000313" key="6">
    <source>
        <dbReference type="EMBL" id="EKO32903.1"/>
    </source>
</evidence>
<evidence type="ECO:0000259" key="5">
    <source>
        <dbReference type="Pfam" id="PF25989"/>
    </source>
</evidence>
<name>A0A0E2BCF4_9LEPT</name>
<evidence type="ECO:0000259" key="3">
    <source>
        <dbReference type="Pfam" id="PF25917"/>
    </source>
</evidence>
<dbReference type="GO" id="GO:1990281">
    <property type="term" value="C:efflux pump complex"/>
    <property type="evidence" value="ECO:0007669"/>
    <property type="project" value="TreeGrafter"/>
</dbReference>
<comment type="caution">
    <text evidence="6">The sequence shown here is derived from an EMBL/GenBank/DDBJ whole genome shotgun (WGS) entry which is preliminary data.</text>
</comment>
<dbReference type="SUPFAM" id="SSF111369">
    <property type="entry name" value="HlyD-like secretion proteins"/>
    <property type="match status" value="2"/>
</dbReference>
<dbReference type="Pfam" id="PF25917">
    <property type="entry name" value="BSH_RND"/>
    <property type="match status" value="1"/>
</dbReference>
<dbReference type="Gene3D" id="1.10.287.470">
    <property type="entry name" value="Helix hairpin bin"/>
    <property type="match status" value="2"/>
</dbReference>
<dbReference type="Pfam" id="PF25954">
    <property type="entry name" value="Beta-barrel_RND_2"/>
    <property type="match status" value="1"/>
</dbReference>
<protein>
    <submittedName>
        <fullName evidence="6">HlyD family secretion protein</fullName>
    </submittedName>
</protein>
<keyword evidence="2" id="KW-1133">Transmembrane helix</keyword>
<dbReference type="PANTHER" id="PTHR30469:SF15">
    <property type="entry name" value="HLYD FAMILY OF SECRETION PROTEINS"/>
    <property type="match status" value="1"/>
</dbReference>
<dbReference type="AlphaFoldDB" id="A0A0E2BCF4"/>
<organism evidence="6 7">
    <name type="scientific">Leptospira santarosai str. MOR084</name>
    <dbReference type="NCBI Taxonomy" id="1049984"/>
    <lineage>
        <taxon>Bacteria</taxon>
        <taxon>Pseudomonadati</taxon>
        <taxon>Spirochaetota</taxon>
        <taxon>Spirochaetia</taxon>
        <taxon>Leptospirales</taxon>
        <taxon>Leptospiraceae</taxon>
        <taxon>Leptospira</taxon>
    </lineage>
</organism>
<keyword evidence="7" id="KW-1185">Reference proteome</keyword>
<dbReference type="PANTHER" id="PTHR30469">
    <property type="entry name" value="MULTIDRUG RESISTANCE PROTEIN MDTA"/>
    <property type="match status" value="1"/>
</dbReference>
<feature type="transmembrane region" description="Helical" evidence="2">
    <location>
        <begin position="20"/>
        <end position="37"/>
    </location>
</feature>
<feature type="domain" description="Multidrug resistance protein MdtA-like barrel-sandwich hybrid" evidence="3">
    <location>
        <begin position="100"/>
        <end position="325"/>
    </location>
</feature>
<dbReference type="GO" id="GO:0015562">
    <property type="term" value="F:efflux transmembrane transporter activity"/>
    <property type="evidence" value="ECO:0007669"/>
    <property type="project" value="TreeGrafter"/>
</dbReference>
<dbReference type="InterPro" id="IPR058625">
    <property type="entry name" value="MdtA-like_BSH"/>
</dbReference>
<sequence length="499" mass="56134">MSDSKPQILRNVLKSKVVKVSLLIFCIFVFYKVFIYSDPKTSIRDKKKEGRFEFILNLFKKKNKDYVTDMDSVIVKAMGVYPEKINPAIHALGSVDFLDKVDIVSKTAGNIVEIKAKEGEKVKKGDVLLHIDTLQLELERKKNQSALQSTLSSLGLSEEKYAKARENIEIRMLDIEKRRTQTKEAKAELTKMKMTFAGKETLYKEGGISKEEMEHAQTALITAEAKYRMSLKDLEMGMVGFRNEDIISKNMKVPDDPKEKLKLFVDINTRIDRAEVDVARSQVESARAALTSTEELIRAATIRSPIDGVVAYVNKHVGEYVNPGAVNSPDQAILVLVNINKVFAKLNIRESDMISVRKNMDLEFTADVYPDRKFHGKVGVINPIVDPKTHTMEVKALIKNEDRALTPGMFVRGSIFTGETKMSLMVPSEALFAKDNDVAWIYVLNDGIALKAKVRTGERYEDKVEILEGLNPGSVVAVEKLTQLKDGMKVRPEIENGLK</sequence>
<dbReference type="InterPro" id="IPR058637">
    <property type="entry name" value="YknX-like_C"/>
</dbReference>
<reference evidence="6" key="1">
    <citation type="submission" date="2012-10" db="EMBL/GenBank/DDBJ databases">
        <authorList>
            <person name="Harkins D.M."/>
            <person name="Durkin A.S."/>
            <person name="Brinkac L.M."/>
            <person name="Haft D.H."/>
            <person name="Selengut J.D."/>
            <person name="Sanka R."/>
            <person name="DePew J."/>
            <person name="Purushe J."/>
            <person name="Matthias M.A."/>
            <person name="Vinetz J.M."/>
            <person name="Sutton G.G."/>
            <person name="Nierman W.C."/>
            <person name="Fouts D.E."/>
        </authorList>
    </citation>
    <scope>NUCLEOTIDE SEQUENCE [LARGE SCALE GENOMIC DNA]</scope>
    <source>
        <strain evidence="6">MOR084</strain>
    </source>
</reference>
<dbReference type="NCBIfam" id="TIGR01730">
    <property type="entry name" value="RND_mfp"/>
    <property type="match status" value="1"/>
</dbReference>
<dbReference type="Gene3D" id="2.40.420.20">
    <property type="match status" value="1"/>
</dbReference>
<feature type="domain" description="YknX-like C-terminal permuted SH3-like" evidence="5">
    <location>
        <begin position="424"/>
        <end position="491"/>
    </location>
</feature>
<keyword evidence="2" id="KW-0812">Transmembrane</keyword>
<dbReference type="Pfam" id="PF25989">
    <property type="entry name" value="YknX_C"/>
    <property type="match status" value="1"/>
</dbReference>
<dbReference type="Gene3D" id="2.40.50.100">
    <property type="match status" value="2"/>
</dbReference>
<accession>A0A0E2BCF4</accession>
<evidence type="ECO:0000259" key="4">
    <source>
        <dbReference type="Pfam" id="PF25954"/>
    </source>
</evidence>
<dbReference type="PRINTS" id="PR01490">
    <property type="entry name" value="RTXTOXIND"/>
</dbReference>
<evidence type="ECO:0000313" key="7">
    <source>
        <dbReference type="Proteomes" id="UP000006329"/>
    </source>
</evidence>
<dbReference type="EMBL" id="AHON02000062">
    <property type="protein sequence ID" value="EKO32903.1"/>
    <property type="molecule type" value="Genomic_DNA"/>
</dbReference>
<dbReference type="FunFam" id="2.40.30.170:FF:000010">
    <property type="entry name" value="Efflux RND transporter periplasmic adaptor subunit"/>
    <property type="match status" value="1"/>
</dbReference>
<dbReference type="Proteomes" id="UP000006329">
    <property type="component" value="Unassembled WGS sequence"/>
</dbReference>
<proteinExistence type="inferred from homology"/>
<dbReference type="RefSeq" id="WP_004485038.1">
    <property type="nucleotide sequence ID" value="NZ_AHON02000062.1"/>
</dbReference>
<evidence type="ECO:0000256" key="2">
    <source>
        <dbReference type="SAM" id="Phobius"/>
    </source>
</evidence>
<feature type="domain" description="CusB-like beta-barrel" evidence="4">
    <location>
        <begin position="343"/>
        <end position="414"/>
    </location>
</feature>
<dbReference type="InterPro" id="IPR006143">
    <property type="entry name" value="RND_pump_MFP"/>
</dbReference>
<gene>
    <name evidence="6" type="ORF">LEP1GSC179_3920</name>
</gene>